<dbReference type="Proteomes" id="UP001154282">
    <property type="component" value="Unassembled WGS sequence"/>
</dbReference>
<dbReference type="EMBL" id="CAMGYJ010000008">
    <property type="protein sequence ID" value="CAI0462040.1"/>
    <property type="molecule type" value="Genomic_DNA"/>
</dbReference>
<dbReference type="AlphaFoldDB" id="A0AAV0NTQ0"/>
<gene>
    <name evidence="1" type="ORF">LITE_LOCUS35189</name>
</gene>
<evidence type="ECO:0000313" key="2">
    <source>
        <dbReference type="Proteomes" id="UP001154282"/>
    </source>
</evidence>
<comment type="caution">
    <text evidence="1">The sequence shown here is derived from an EMBL/GenBank/DDBJ whole genome shotgun (WGS) entry which is preliminary data.</text>
</comment>
<keyword evidence="2" id="KW-1185">Reference proteome</keyword>
<proteinExistence type="predicted"/>
<reference evidence="1" key="1">
    <citation type="submission" date="2022-08" db="EMBL/GenBank/DDBJ databases">
        <authorList>
            <person name="Gutierrez-Valencia J."/>
        </authorList>
    </citation>
    <scope>NUCLEOTIDE SEQUENCE</scope>
</reference>
<protein>
    <submittedName>
        <fullName evidence="1">Uncharacterized protein</fullName>
    </submittedName>
</protein>
<evidence type="ECO:0000313" key="1">
    <source>
        <dbReference type="EMBL" id="CAI0462040.1"/>
    </source>
</evidence>
<accession>A0AAV0NTQ0</accession>
<organism evidence="1 2">
    <name type="scientific">Linum tenue</name>
    <dbReference type="NCBI Taxonomy" id="586396"/>
    <lineage>
        <taxon>Eukaryota</taxon>
        <taxon>Viridiplantae</taxon>
        <taxon>Streptophyta</taxon>
        <taxon>Embryophyta</taxon>
        <taxon>Tracheophyta</taxon>
        <taxon>Spermatophyta</taxon>
        <taxon>Magnoliopsida</taxon>
        <taxon>eudicotyledons</taxon>
        <taxon>Gunneridae</taxon>
        <taxon>Pentapetalae</taxon>
        <taxon>rosids</taxon>
        <taxon>fabids</taxon>
        <taxon>Malpighiales</taxon>
        <taxon>Linaceae</taxon>
        <taxon>Linum</taxon>
    </lineage>
</organism>
<name>A0AAV0NTQ0_9ROSI</name>
<sequence length="19" mass="2072">MLLSIRRLVSAEVLGLSTL</sequence>